<dbReference type="Proteomes" id="UP000663823">
    <property type="component" value="Unassembled WGS sequence"/>
</dbReference>
<feature type="non-terminal residue" evidence="1">
    <location>
        <position position="63"/>
    </location>
</feature>
<sequence>LLAVAQNGNNPLALQQLLATLNEKQQQQQQQPTMGQQFPFQMPLLTNPINQYAQQPNGWMTQQ</sequence>
<accession>A0A820G2G9</accession>
<proteinExistence type="predicted"/>
<evidence type="ECO:0000313" key="2">
    <source>
        <dbReference type="Proteomes" id="UP000663823"/>
    </source>
</evidence>
<dbReference type="EMBL" id="CAJOAX010037647">
    <property type="protein sequence ID" value="CAF4270156.1"/>
    <property type="molecule type" value="Genomic_DNA"/>
</dbReference>
<reference evidence="1" key="1">
    <citation type="submission" date="2021-02" db="EMBL/GenBank/DDBJ databases">
        <authorList>
            <person name="Nowell W R."/>
        </authorList>
    </citation>
    <scope>NUCLEOTIDE SEQUENCE</scope>
</reference>
<feature type="non-terminal residue" evidence="1">
    <location>
        <position position="1"/>
    </location>
</feature>
<organism evidence="1 2">
    <name type="scientific">Rotaria sordida</name>
    <dbReference type="NCBI Taxonomy" id="392033"/>
    <lineage>
        <taxon>Eukaryota</taxon>
        <taxon>Metazoa</taxon>
        <taxon>Spiralia</taxon>
        <taxon>Gnathifera</taxon>
        <taxon>Rotifera</taxon>
        <taxon>Eurotatoria</taxon>
        <taxon>Bdelloidea</taxon>
        <taxon>Philodinida</taxon>
        <taxon>Philodinidae</taxon>
        <taxon>Rotaria</taxon>
    </lineage>
</organism>
<dbReference type="AlphaFoldDB" id="A0A820G2G9"/>
<gene>
    <name evidence="1" type="ORF">OTI717_LOCUS41074</name>
</gene>
<evidence type="ECO:0000313" key="1">
    <source>
        <dbReference type="EMBL" id="CAF4270156.1"/>
    </source>
</evidence>
<comment type="caution">
    <text evidence="1">The sequence shown here is derived from an EMBL/GenBank/DDBJ whole genome shotgun (WGS) entry which is preliminary data.</text>
</comment>
<name>A0A820G2G9_9BILA</name>
<protein>
    <submittedName>
        <fullName evidence="1">Uncharacterized protein</fullName>
    </submittedName>
</protein>